<accession>C8X0W2</accession>
<dbReference type="InterPro" id="IPR001173">
    <property type="entry name" value="Glyco_trans_2-like"/>
</dbReference>
<dbReference type="Pfam" id="PF00535">
    <property type="entry name" value="Glycos_transf_2"/>
    <property type="match status" value="1"/>
</dbReference>
<name>C8X0W2_DESRD</name>
<evidence type="ECO:0000259" key="4">
    <source>
        <dbReference type="Pfam" id="PF00535"/>
    </source>
</evidence>
<evidence type="ECO:0000256" key="2">
    <source>
        <dbReference type="ARBA" id="ARBA00022676"/>
    </source>
</evidence>
<keyword evidence="6" id="KW-1185">Reference proteome</keyword>
<dbReference type="Gene3D" id="3.40.50.720">
    <property type="entry name" value="NAD(P)-binding Rossmann-like Domain"/>
    <property type="match status" value="1"/>
</dbReference>
<dbReference type="eggNOG" id="COG1086">
    <property type="taxonomic scope" value="Bacteria"/>
</dbReference>
<comment type="similarity">
    <text evidence="1">Belongs to the glycosyltransferase 2 family.</text>
</comment>
<dbReference type="GO" id="GO:0016757">
    <property type="term" value="F:glycosyltransferase activity"/>
    <property type="evidence" value="ECO:0007669"/>
    <property type="project" value="UniProtKB-KW"/>
</dbReference>
<dbReference type="KEGG" id="drt:Dret_0767"/>
<dbReference type="EMBL" id="CP001734">
    <property type="protein sequence ID" value="ACV68059.1"/>
    <property type="molecule type" value="Genomic_DNA"/>
</dbReference>
<dbReference type="OrthoDB" id="5291101at2"/>
<dbReference type="InterPro" id="IPR029044">
    <property type="entry name" value="Nucleotide-diphossugar_trans"/>
</dbReference>
<proteinExistence type="inferred from homology"/>
<protein>
    <submittedName>
        <fullName evidence="5">Glycosyl transferase family 2</fullName>
    </submittedName>
</protein>
<dbReference type="AlphaFoldDB" id="C8X0W2"/>
<dbReference type="InterPro" id="IPR050834">
    <property type="entry name" value="Glycosyltransf_2"/>
</dbReference>
<reference evidence="6" key="1">
    <citation type="submission" date="2009-09" db="EMBL/GenBank/DDBJ databases">
        <title>The complete chromosome of Desulfohalobium retbaense DSM 5692.</title>
        <authorList>
            <consortium name="US DOE Joint Genome Institute (JGI-PGF)"/>
            <person name="Lucas S."/>
            <person name="Copeland A."/>
            <person name="Lapidus A."/>
            <person name="Glavina del Rio T."/>
            <person name="Dalin E."/>
            <person name="Tice H."/>
            <person name="Bruce D."/>
            <person name="Goodwin L."/>
            <person name="Pitluck S."/>
            <person name="Kyrpides N."/>
            <person name="Mavromatis K."/>
            <person name="Ivanova N."/>
            <person name="Mikhailova N."/>
            <person name="Munk A.C."/>
            <person name="Brettin T."/>
            <person name="Detter J.C."/>
            <person name="Han C."/>
            <person name="Tapia R."/>
            <person name="Larimer F."/>
            <person name="Land M."/>
            <person name="Hauser L."/>
            <person name="Markowitz V."/>
            <person name="Cheng J.-F."/>
            <person name="Hugenholtz P."/>
            <person name="Woyke T."/>
            <person name="Wu D."/>
            <person name="Spring S."/>
            <person name="Klenk H.-P."/>
            <person name="Eisen J.A."/>
        </authorList>
    </citation>
    <scope>NUCLEOTIDE SEQUENCE [LARGE SCALE GENOMIC DNA]</scope>
    <source>
        <strain evidence="6">DSM 5692</strain>
    </source>
</reference>
<dbReference type="PANTHER" id="PTHR43685:SF5">
    <property type="entry name" value="GLYCOSYLTRANSFERASE EPSE-RELATED"/>
    <property type="match status" value="1"/>
</dbReference>
<dbReference type="Gene3D" id="3.90.550.10">
    <property type="entry name" value="Spore Coat Polysaccharide Biosynthesis Protein SpsA, Chain A"/>
    <property type="match status" value="1"/>
</dbReference>
<gene>
    <name evidence="5" type="ordered locus">Dret_0767</name>
</gene>
<dbReference type="CAZy" id="GT2">
    <property type="family name" value="Glycosyltransferase Family 2"/>
</dbReference>
<feature type="domain" description="Glycosyltransferase 2-like" evidence="4">
    <location>
        <begin position="9"/>
        <end position="172"/>
    </location>
</feature>
<dbReference type="InterPro" id="IPR029063">
    <property type="entry name" value="SAM-dependent_MTases_sf"/>
</dbReference>
<dbReference type="HOGENOM" id="CLU_025996_0_7_7"/>
<dbReference type="PANTHER" id="PTHR43685">
    <property type="entry name" value="GLYCOSYLTRANSFERASE"/>
    <property type="match status" value="1"/>
</dbReference>
<dbReference type="SUPFAM" id="SSF53448">
    <property type="entry name" value="Nucleotide-diphospho-sugar transferases"/>
    <property type="match status" value="1"/>
</dbReference>
<sequence>MAPHFSTLSVLLPVYNGATTLPAALDSLLDQTRPDFEVVAVDDGSTDDTATILERYAQRDPRIKPIFSAHNGIVGALNLGLTHCNAPYIARMDCDDISHPQRLERQADCLESQTDIDLISCRVEFPRCRANSGYARYVDWTNHVCTPDQIRNLRFIESPFAHPSVMFRAELVHRFGGYAAGVFPEDYELWLRWLDNGVNMAKTPETLLTWNDPPDRLSRTDPRCSTEAFYRIKAHYLAKWLQTHNPHHPDIVVWGAGRKTRQRASLLTEQGLRIRAFIDVAPNKIGRPIHGIPVWGPHDLPAPGSCFVVPLVASRGARTTIMRFLGTQGYTLGINIIPAA</sequence>
<keyword evidence="3 5" id="KW-0808">Transferase</keyword>
<dbReference type="eggNOG" id="COG1215">
    <property type="taxonomic scope" value="Bacteria"/>
</dbReference>
<organism evidence="5 6">
    <name type="scientific">Desulfohalobium retbaense (strain ATCC 49708 / DSM 5692 / JCM 16813 / HR100)</name>
    <dbReference type="NCBI Taxonomy" id="485915"/>
    <lineage>
        <taxon>Bacteria</taxon>
        <taxon>Pseudomonadati</taxon>
        <taxon>Thermodesulfobacteriota</taxon>
        <taxon>Desulfovibrionia</taxon>
        <taxon>Desulfovibrionales</taxon>
        <taxon>Desulfohalobiaceae</taxon>
        <taxon>Desulfohalobium</taxon>
    </lineage>
</organism>
<dbReference type="Proteomes" id="UP000001052">
    <property type="component" value="Chromosome"/>
</dbReference>
<reference evidence="5 6" key="2">
    <citation type="journal article" date="2010" name="Stand. Genomic Sci.">
        <title>Complete genome sequence of Desulfohalobium retbaense type strain (HR(100)).</title>
        <authorList>
            <person name="Spring S."/>
            <person name="Nolan M."/>
            <person name="Lapidus A."/>
            <person name="Glavina Del Rio T."/>
            <person name="Copeland A."/>
            <person name="Tice H."/>
            <person name="Cheng J.F."/>
            <person name="Lucas S."/>
            <person name="Land M."/>
            <person name="Chen F."/>
            <person name="Bruce D."/>
            <person name="Goodwin L."/>
            <person name="Pitluck S."/>
            <person name="Ivanova N."/>
            <person name="Mavromatis K."/>
            <person name="Mikhailova N."/>
            <person name="Pati A."/>
            <person name="Chen A."/>
            <person name="Palaniappan K."/>
            <person name="Hauser L."/>
            <person name="Chang Y.J."/>
            <person name="Jeffries C.D."/>
            <person name="Munk C."/>
            <person name="Kiss H."/>
            <person name="Chain P."/>
            <person name="Han C."/>
            <person name="Brettin T."/>
            <person name="Detter J.C."/>
            <person name="Schuler E."/>
            <person name="Goker M."/>
            <person name="Rohde M."/>
            <person name="Bristow J."/>
            <person name="Eisen J.A."/>
            <person name="Markowitz V."/>
            <person name="Hugenholtz P."/>
            <person name="Kyrpides N.C."/>
            <person name="Klenk H.P."/>
        </authorList>
    </citation>
    <scope>NUCLEOTIDE SEQUENCE [LARGE SCALE GENOMIC DNA]</scope>
    <source>
        <strain evidence="5 6">DSM 5692</strain>
    </source>
</reference>
<evidence type="ECO:0000313" key="6">
    <source>
        <dbReference type="Proteomes" id="UP000001052"/>
    </source>
</evidence>
<evidence type="ECO:0000256" key="1">
    <source>
        <dbReference type="ARBA" id="ARBA00006739"/>
    </source>
</evidence>
<dbReference type="RefSeq" id="WP_015751217.1">
    <property type="nucleotide sequence ID" value="NC_013223.1"/>
</dbReference>
<evidence type="ECO:0000313" key="5">
    <source>
        <dbReference type="EMBL" id="ACV68059.1"/>
    </source>
</evidence>
<dbReference type="STRING" id="485915.Dret_0767"/>
<dbReference type="SUPFAM" id="SSF53335">
    <property type="entry name" value="S-adenosyl-L-methionine-dependent methyltransferases"/>
    <property type="match status" value="1"/>
</dbReference>
<evidence type="ECO:0000256" key="3">
    <source>
        <dbReference type="ARBA" id="ARBA00022679"/>
    </source>
</evidence>
<keyword evidence="2" id="KW-0328">Glycosyltransferase</keyword>